<comment type="caution">
    <text evidence="1">The sequence shown here is derived from an EMBL/GenBank/DDBJ whole genome shotgun (WGS) entry which is preliminary data.</text>
</comment>
<proteinExistence type="predicted"/>
<keyword evidence="2" id="KW-1185">Reference proteome</keyword>
<name>A0A7W6ESX4_9BACT</name>
<reference evidence="1 2" key="1">
    <citation type="submission" date="2020-08" db="EMBL/GenBank/DDBJ databases">
        <title>Genomic Encyclopedia of Type Strains, Phase IV (KMG-IV): sequencing the most valuable type-strain genomes for metagenomic binning, comparative biology and taxonomic classification.</title>
        <authorList>
            <person name="Goeker M."/>
        </authorList>
    </citation>
    <scope>NUCLEOTIDE SEQUENCE [LARGE SCALE GENOMIC DNA]</scope>
    <source>
        <strain evidence="1 2">DSM 17976</strain>
    </source>
</reference>
<dbReference type="Proteomes" id="UP000541352">
    <property type="component" value="Unassembled WGS sequence"/>
</dbReference>
<protein>
    <submittedName>
        <fullName evidence="1">Uncharacterized protein</fullName>
    </submittedName>
</protein>
<sequence length="47" mass="5105">MMIALVAAGKNTKSAVGLDNYHPTICQRYAHKSVNKLPLSSSFVTLK</sequence>
<gene>
    <name evidence="1" type="ORF">FHS57_005221</name>
</gene>
<organism evidence="1 2">
    <name type="scientific">Runella defluvii</name>
    <dbReference type="NCBI Taxonomy" id="370973"/>
    <lineage>
        <taxon>Bacteria</taxon>
        <taxon>Pseudomonadati</taxon>
        <taxon>Bacteroidota</taxon>
        <taxon>Cytophagia</taxon>
        <taxon>Cytophagales</taxon>
        <taxon>Spirosomataceae</taxon>
        <taxon>Runella</taxon>
    </lineage>
</organism>
<dbReference type="EMBL" id="JACIBY010000014">
    <property type="protein sequence ID" value="MBB3841200.1"/>
    <property type="molecule type" value="Genomic_DNA"/>
</dbReference>
<evidence type="ECO:0000313" key="2">
    <source>
        <dbReference type="Proteomes" id="UP000541352"/>
    </source>
</evidence>
<accession>A0A7W6ESX4</accession>
<evidence type="ECO:0000313" key="1">
    <source>
        <dbReference type="EMBL" id="MBB3841200.1"/>
    </source>
</evidence>
<dbReference type="AlphaFoldDB" id="A0A7W6ESX4"/>